<organism evidence="2 3">
    <name type="scientific">Glycine soja</name>
    <name type="common">Wild soybean</name>
    <dbReference type="NCBI Taxonomy" id="3848"/>
    <lineage>
        <taxon>Eukaryota</taxon>
        <taxon>Viridiplantae</taxon>
        <taxon>Streptophyta</taxon>
        <taxon>Embryophyta</taxon>
        <taxon>Tracheophyta</taxon>
        <taxon>Spermatophyta</taxon>
        <taxon>Magnoliopsida</taxon>
        <taxon>eudicotyledons</taxon>
        <taxon>Gunneridae</taxon>
        <taxon>Pentapetalae</taxon>
        <taxon>rosids</taxon>
        <taxon>fabids</taxon>
        <taxon>Fabales</taxon>
        <taxon>Fabaceae</taxon>
        <taxon>Papilionoideae</taxon>
        <taxon>50 kb inversion clade</taxon>
        <taxon>NPAAA clade</taxon>
        <taxon>indigoferoid/millettioid clade</taxon>
        <taxon>Phaseoleae</taxon>
        <taxon>Glycine</taxon>
        <taxon>Glycine subgen. Soja</taxon>
    </lineage>
</organism>
<name>A0A445FDC5_GLYSO</name>
<dbReference type="GO" id="GO:0051721">
    <property type="term" value="F:protein phosphatase 2A binding"/>
    <property type="evidence" value="ECO:0007669"/>
    <property type="project" value="TreeGrafter"/>
</dbReference>
<dbReference type="Gene3D" id="1.25.40.540">
    <property type="entry name" value="TAP42-like family"/>
    <property type="match status" value="1"/>
</dbReference>
<dbReference type="GO" id="GO:0035303">
    <property type="term" value="P:regulation of dephosphorylation"/>
    <property type="evidence" value="ECO:0007669"/>
    <property type="project" value="TreeGrafter"/>
</dbReference>
<feature type="region of interest" description="Disordered" evidence="1">
    <location>
        <begin position="136"/>
        <end position="156"/>
    </location>
</feature>
<keyword evidence="3" id="KW-1185">Reference proteome</keyword>
<proteinExistence type="predicted"/>
<dbReference type="Pfam" id="PF04177">
    <property type="entry name" value="TAP42"/>
    <property type="match status" value="1"/>
</dbReference>
<dbReference type="EMBL" id="QZWG01000019">
    <property type="protein sequence ID" value="RZB46861.1"/>
    <property type="molecule type" value="Genomic_DNA"/>
</dbReference>
<evidence type="ECO:0000313" key="3">
    <source>
        <dbReference type="Proteomes" id="UP000289340"/>
    </source>
</evidence>
<sequence length="221" mass="24552">MSLILSLSCPRCLKMAQSSSIQKLFTFTTSPSSGLSLSLCYHLHSPLPPHFLSSYFPKTTSRFTPPLLQTLTSFIATTAFFFEVVKKGCEALHRCEDMVNNLGLFSPNKTKEDISTTNLKYILGLDLNQEGEALTDSSECRPWGSPEGVTRSTKATAPSTLVEAREEEVLDDDGEEEREALDLLNMLKKEEEMLSAVKDRQSKVVQCLVCQILHEALLCVP</sequence>
<protein>
    <submittedName>
        <fullName evidence="2">PP2A regulatory subunit TAP46</fullName>
    </submittedName>
</protein>
<gene>
    <name evidence="2" type="ORF">D0Y65_050771</name>
</gene>
<dbReference type="Proteomes" id="UP000289340">
    <property type="component" value="Chromosome 19"/>
</dbReference>
<comment type="caution">
    <text evidence="2">The sequence shown here is derived from an EMBL/GenBank/DDBJ whole genome shotgun (WGS) entry which is preliminary data.</text>
</comment>
<dbReference type="GO" id="GO:0005829">
    <property type="term" value="C:cytosol"/>
    <property type="evidence" value="ECO:0007669"/>
    <property type="project" value="TreeGrafter"/>
</dbReference>
<evidence type="ECO:0000256" key="1">
    <source>
        <dbReference type="SAM" id="MobiDB-lite"/>
    </source>
</evidence>
<evidence type="ECO:0000313" key="2">
    <source>
        <dbReference type="EMBL" id="RZB46861.1"/>
    </source>
</evidence>
<dbReference type="PANTHER" id="PTHR10933:SF9">
    <property type="entry name" value="IMMUNOGLOBULIN-BINDING PROTEIN 1"/>
    <property type="match status" value="1"/>
</dbReference>
<dbReference type="AlphaFoldDB" id="A0A445FDC5"/>
<dbReference type="InterPro" id="IPR038511">
    <property type="entry name" value="TAP42/TAP46-like_sf"/>
</dbReference>
<dbReference type="PANTHER" id="PTHR10933">
    <property type="entry name" value="IMMUNOGLOBULIN-BINDING PROTEIN 1"/>
    <property type="match status" value="1"/>
</dbReference>
<dbReference type="InterPro" id="IPR007304">
    <property type="entry name" value="TAP46-like"/>
</dbReference>
<reference evidence="2 3" key="1">
    <citation type="submission" date="2018-09" db="EMBL/GenBank/DDBJ databases">
        <title>A high-quality reference genome of wild soybean provides a powerful tool to mine soybean genomes.</title>
        <authorList>
            <person name="Xie M."/>
            <person name="Chung C.Y.L."/>
            <person name="Li M.-W."/>
            <person name="Wong F.-L."/>
            <person name="Chan T.-F."/>
            <person name="Lam H.-M."/>
        </authorList>
    </citation>
    <scope>NUCLEOTIDE SEQUENCE [LARGE SCALE GENOMIC DNA]</scope>
    <source>
        <strain evidence="3">cv. W05</strain>
        <tissue evidence="2">Hypocotyl of etiolated seedlings</tissue>
    </source>
</reference>
<dbReference type="GO" id="GO:0009966">
    <property type="term" value="P:regulation of signal transduction"/>
    <property type="evidence" value="ECO:0007669"/>
    <property type="project" value="InterPro"/>
</dbReference>
<accession>A0A445FDC5</accession>